<dbReference type="PANTHER" id="PTHR31001">
    <property type="entry name" value="UNCHARACTERIZED TRANSCRIPTIONAL REGULATORY PROTEIN"/>
    <property type="match status" value="1"/>
</dbReference>
<reference evidence="9 10" key="1">
    <citation type="submission" date="2019-04" db="EMBL/GenBank/DDBJ databases">
        <title>Friends and foes A comparative genomics study of 23 Aspergillus species from section Flavi.</title>
        <authorList>
            <consortium name="DOE Joint Genome Institute"/>
            <person name="Kjaerbolling I."/>
            <person name="Vesth T."/>
            <person name="Frisvad J.C."/>
            <person name="Nybo J.L."/>
            <person name="Theobald S."/>
            <person name="Kildgaard S."/>
            <person name="Isbrandt T."/>
            <person name="Kuo A."/>
            <person name="Sato A."/>
            <person name="Lyhne E.K."/>
            <person name="Kogle M.E."/>
            <person name="Wiebenga A."/>
            <person name="Kun R.S."/>
            <person name="Lubbers R.J."/>
            <person name="Makela M.R."/>
            <person name="Barry K."/>
            <person name="Chovatia M."/>
            <person name="Clum A."/>
            <person name="Daum C."/>
            <person name="Haridas S."/>
            <person name="He G."/>
            <person name="LaButti K."/>
            <person name="Lipzen A."/>
            <person name="Mondo S."/>
            <person name="Riley R."/>
            <person name="Salamov A."/>
            <person name="Simmons B.A."/>
            <person name="Magnuson J.K."/>
            <person name="Henrissat B."/>
            <person name="Mortensen U.H."/>
            <person name="Larsen T.O."/>
            <person name="Devries R.P."/>
            <person name="Grigoriev I.V."/>
            <person name="Machida M."/>
            <person name="Baker S.E."/>
            <person name="Andersen M.R."/>
        </authorList>
    </citation>
    <scope>NUCLEOTIDE SEQUENCE [LARGE SCALE GENOMIC DNA]</scope>
    <source>
        <strain evidence="9 10">IBT 18842</strain>
    </source>
</reference>
<feature type="compositionally biased region" description="Polar residues" evidence="7">
    <location>
        <begin position="139"/>
        <end position="154"/>
    </location>
</feature>
<sequence length="633" mass="71034">MVRRYNVSRSCLRCHQRKVRCDKSNPCAACIRSNVPCRYPGLEKVKRRPPTVSLSEVASRLARLERAVSAIVGEDNAGTRISSTTAGSTGDRVASGQSARPVAHVSREGFLVTSGPSTRYINESFLSHVLDKEKELQSAIESQNAGDSSNSSTPLRAEGLFLNPRHTPSDVVDLYPSRWEAIQLWQIYLSNVDPVMRVLHIPSFQPKVFNAINAPDDVPPDLGALLFSIYFAAVTSLLSINDADFLGDKKHAALQKYQRGMEVSLYNSSFLDSPTIPSLQAMTIYVRCRRFHSSGRSNWALNGLTIYAAQSIGLHRDGSHFNLPILECELRRRLWWHIMTADKRGAEDHGLVGGFETVADTHLPLNIDDSDLDPQTQVLPPPKEKWTEMTMFLITTEASQVFARMHRPSTEQHRGKDGHKQSRKIVAEFDTSLHGRYLQHCDTNIPIQKATYLLGRILLAKSKALLYIQSLTGLSSEKYADHVNEETLSYTCEGLECGSQMLTDEILKSFRWLSSTFTQYHLLTYALWHLCVCPGAPGADRAWRAIGMAFELTERNSTWRDSDPHWAVLCRLRQKALSTRKSYRAANPPADPVDTEVDLQDAWQGDMIEDDTLLPWDIDSLAFFDWAALTPTA</sequence>
<keyword evidence="4" id="KW-0238">DNA-binding</keyword>
<dbReference type="Gene3D" id="4.10.240.10">
    <property type="entry name" value="Zn(2)-C6 fungal-type DNA-binding domain"/>
    <property type="match status" value="1"/>
</dbReference>
<dbReference type="InterPro" id="IPR001138">
    <property type="entry name" value="Zn2Cys6_DnaBD"/>
</dbReference>
<keyword evidence="2" id="KW-0479">Metal-binding</keyword>
<evidence type="ECO:0000256" key="2">
    <source>
        <dbReference type="ARBA" id="ARBA00022723"/>
    </source>
</evidence>
<evidence type="ECO:0000313" key="10">
    <source>
        <dbReference type="Proteomes" id="UP000325780"/>
    </source>
</evidence>
<dbReference type="InterPro" id="IPR050613">
    <property type="entry name" value="Sec_Metabolite_Reg"/>
</dbReference>
<keyword evidence="6" id="KW-0539">Nucleus</keyword>
<dbReference type="Pfam" id="PF04082">
    <property type="entry name" value="Fungal_trans"/>
    <property type="match status" value="1"/>
</dbReference>
<evidence type="ECO:0000313" key="9">
    <source>
        <dbReference type="EMBL" id="KAE8154629.1"/>
    </source>
</evidence>
<accession>A0A5N6U894</accession>
<organism evidence="9 10">
    <name type="scientific">Aspergillus avenaceus</name>
    <dbReference type="NCBI Taxonomy" id="36643"/>
    <lineage>
        <taxon>Eukaryota</taxon>
        <taxon>Fungi</taxon>
        <taxon>Dikarya</taxon>
        <taxon>Ascomycota</taxon>
        <taxon>Pezizomycotina</taxon>
        <taxon>Eurotiomycetes</taxon>
        <taxon>Eurotiomycetidae</taxon>
        <taxon>Eurotiales</taxon>
        <taxon>Aspergillaceae</taxon>
        <taxon>Aspergillus</taxon>
        <taxon>Aspergillus subgen. Circumdati</taxon>
    </lineage>
</organism>
<gene>
    <name evidence="9" type="ORF">BDV25DRAFT_103284</name>
</gene>
<dbReference type="GO" id="GO:0003677">
    <property type="term" value="F:DNA binding"/>
    <property type="evidence" value="ECO:0007669"/>
    <property type="project" value="UniProtKB-KW"/>
</dbReference>
<dbReference type="GO" id="GO:0009893">
    <property type="term" value="P:positive regulation of metabolic process"/>
    <property type="evidence" value="ECO:0007669"/>
    <property type="project" value="UniProtKB-ARBA"/>
</dbReference>
<name>A0A5N6U894_ASPAV</name>
<dbReference type="InterPro" id="IPR036864">
    <property type="entry name" value="Zn2-C6_fun-type_DNA-bd_sf"/>
</dbReference>
<feature type="compositionally biased region" description="Polar residues" evidence="7">
    <location>
        <begin position="79"/>
        <end position="88"/>
    </location>
</feature>
<keyword evidence="10" id="KW-1185">Reference proteome</keyword>
<dbReference type="GO" id="GO:0008270">
    <property type="term" value="F:zinc ion binding"/>
    <property type="evidence" value="ECO:0007669"/>
    <property type="project" value="InterPro"/>
</dbReference>
<protein>
    <submittedName>
        <fullName evidence="9">Fungal-specific transcription factor domain-containing protein</fullName>
    </submittedName>
</protein>
<dbReference type="SMART" id="SM00066">
    <property type="entry name" value="GAL4"/>
    <property type="match status" value="1"/>
</dbReference>
<dbReference type="OrthoDB" id="424974at2759"/>
<dbReference type="EMBL" id="ML742028">
    <property type="protein sequence ID" value="KAE8154629.1"/>
    <property type="molecule type" value="Genomic_DNA"/>
</dbReference>
<proteinExistence type="predicted"/>
<evidence type="ECO:0000256" key="5">
    <source>
        <dbReference type="ARBA" id="ARBA00023163"/>
    </source>
</evidence>
<evidence type="ECO:0000259" key="8">
    <source>
        <dbReference type="PROSITE" id="PS50048"/>
    </source>
</evidence>
<feature type="domain" description="Zn(2)-C6 fungal-type" evidence="8">
    <location>
        <begin position="10"/>
        <end position="39"/>
    </location>
</feature>
<dbReference type="PROSITE" id="PS00463">
    <property type="entry name" value="ZN2_CY6_FUNGAL_1"/>
    <property type="match status" value="1"/>
</dbReference>
<dbReference type="PANTHER" id="PTHR31001:SF57">
    <property type="entry name" value="ZN(II)2CYS6 TRANSCRIPTION FACTOR (EUROFUNG)"/>
    <property type="match status" value="1"/>
</dbReference>
<keyword evidence="3" id="KW-0805">Transcription regulation</keyword>
<dbReference type="SUPFAM" id="SSF57701">
    <property type="entry name" value="Zn2/Cys6 DNA-binding domain"/>
    <property type="match status" value="1"/>
</dbReference>
<feature type="region of interest" description="Disordered" evidence="7">
    <location>
        <begin position="137"/>
        <end position="156"/>
    </location>
</feature>
<dbReference type="CDD" id="cd00067">
    <property type="entry name" value="GAL4"/>
    <property type="match status" value="1"/>
</dbReference>
<evidence type="ECO:0000256" key="3">
    <source>
        <dbReference type="ARBA" id="ARBA00023015"/>
    </source>
</evidence>
<dbReference type="PROSITE" id="PS50048">
    <property type="entry name" value="ZN2_CY6_FUNGAL_2"/>
    <property type="match status" value="1"/>
</dbReference>
<dbReference type="GO" id="GO:0000981">
    <property type="term" value="F:DNA-binding transcription factor activity, RNA polymerase II-specific"/>
    <property type="evidence" value="ECO:0007669"/>
    <property type="project" value="InterPro"/>
</dbReference>
<dbReference type="SMART" id="SM00906">
    <property type="entry name" value="Fungal_trans"/>
    <property type="match status" value="1"/>
</dbReference>
<dbReference type="AlphaFoldDB" id="A0A5N6U894"/>
<dbReference type="CDD" id="cd12148">
    <property type="entry name" value="fungal_TF_MHR"/>
    <property type="match status" value="1"/>
</dbReference>
<dbReference type="GO" id="GO:0006351">
    <property type="term" value="P:DNA-templated transcription"/>
    <property type="evidence" value="ECO:0007669"/>
    <property type="project" value="InterPro"/>
</dbReference>
<dbReference type="Proteomes" id="UP000325780">
    <property type="component" value="Unassembled WGS sequence"/>
</dbReference>
<evidence type="ECO:0000256" key="6">
    <source>
        <dbReference type="ARBA" id="ARBA00023242"/>
    </source>
</evidence>
<evidence type="ECO:0000256" key="4">
    <source>
        <dbReference type="ARBA" id="ARBA00023125"/>
    </source>
</evidence>
<comment type="subcellular location">
    <subcellularLocation>
        <location evidence="1">Nucleus</location>
    </subcellularLocation>
</comment>
<dbReference type="InterPro" id="IPR007219">
    <property type="entry name" value="XnlR_reg_dom"/>
</dbReference>
<dbReference type="Pfam" id="PF00172">
    <property type="entry name" value="Zn_clus"/>
    <property type="match status" value="1"/>
</dbReference>
<evidence type="ECO:0000256" key="1">
    <source>
        <dbReference type="ARBA" id="ARBA00004123"/>
    </source>
</evidence>
<evidence type="ECO:0000256" key="7">
    <source>
        <dbReference type="SAM" id="MobiDB-lite"/>
    </source>
</evidence>
<feature type="region of interest" description="Disordered" evidence="7">
    <location>
        <begin position="79"/>
        <end position="100"/>
    </location>
</feature>
<dbReference type="GO" id="GO:0005634">
    <property type="term" value="C:nucleus"/>
    <property type="evidence" value="ECO:0007669"/>
    <property type="project" value="UniProtKB-SubCell"/>
</dbReference>
<keyword evidence="5" id="KW-0804">Transcription</keyword>